<evidence type="ECO:0000256" key="2">
    <source>
        <dbReference type="ARBA" id="ARBA00009209"/>
    </source>
</evidence>
<dbReference type="GO" id="GO:0030245">
    <property type="term" value="P:cellulose catabolic process"/>
    <property type="evidence" value="ECO:0007669"/>
    <property type="project" value="UniProtKB-KW"/>
</dbReference>
<name>A0A502FQA7_9SPHN</name>
<evidence type="ECO:0000313" key="10">
    <source>
        <dbReference type="EMBL" id="TPG51604.1"/>
    </source>
</evidence>
<feature type="region of interest" description="Disordered" evidence="8">
    <location>
        <begin position="34"/>
        <end position="55"/>
    </location>
</feature>
<gene>
    <name evidence="10" type="ORF">EAH76_16380</name>
</gene>
<comment type="caution">
    <text evidence="10">The sequence shown here is derived from an EMBL/GenBank/DDBJ whole genome shotgun (WGS) entry which is preliminary data.</text>
</comment>
<dbReference type="GO" id="GO:0008810">
    <property type="term" value="F:cellulase activity"/>
    <property type="evidence" value="ECO:0007669"/>
    <property type="project" value="UniProtKB-EC"/>
</dbReference>
<sequence>MTARPDLFARPIGGSSLLAVAALLAVTPVAAPAQSVPPAPAASTPPPGVIETGHRDAPLGAITRFPGDGNGAVKTGRYRNLFAEQLGVSEAQTKAKIDAVFHQLFYGDGQEQRIYFESGANANGPLAYVTDWANNDARSEGMSYGMMIAVQLGHKREFDALWNWSKTHMLITDPKNPSVGYFAWSMGTDGSPRSVGAAPDGEEFYAMALYFAARRWGNGQGIYNYQAEGDTILRGMRHHPVLTGTSPFRIHPADPPFVMPDAPWPSINNRAMAAQAAKDGTPWPPYRPNNRPRTASVGPMVDEAHAMVRFVAETSVDGTDASYHLPAFYELWSRWGPVEDRAFWAKAADVSRDLFVRVTNPRTGLAPDRSHFDGTTMLTREGTPDPFGYDSWRTASNWSVDYSWWGKDARQRALSDRIQGFLAGEGIDRFADRYTLDGKALSTRHSPGMVAATAVAGFAATPGPNSKAFLQALWDMPVPTGEQRYFDGMLQLFSLLHCSGNFRVIDGPDAAVRG</sequence>
<dbReference type="AlphaFoldDB" id="A0A502FQA7"/>
<evidence type="ECO:0000256" key="6">
    <source>
        <dbReference type="ARBA" id="ARBA00023295"/>
    </source>
</evidence>
<comment type="similarity">
    <text evidence="2">Belongs to the glycosyl hydrolase 8 (cellulase D) family.</text>
</comment>
<dbReference type="InterPro" id="IPR008928">
    <property type="entry name" value="6-hairpin_glycosidase_sf"/>
</dbReference>
<evidence type="ECO:0000256" key="8">
    <source>
        <dbReference type="SAM" id="MobiDB-lite"/>
    </source>
</evidence>
<dbReference type="SUPFAM" id="SSF48208">
    <property type="entry name" value="Six-hairpin glycosidases"/>
    <property type="match status" value="1"/>
</dbReference>
<evidence type="ECO:0000256" key="9">
    <source>
        <dbReference type="SAM" id="SignalP"/>
    </source>
</evidence>
<dbReference type="EMBL" id="RCZC01000005">
    <property type="protein sequence ID" value="TPG51604.1"/>
    <property type="molecule type" value="Genomic_DNA"/>
</dbReference>
<feature type="compositionally biased region" description="Pro residues" evidence="8">
    <location>
        <begin position="35"/>
        <end position="48"/>
    </location>
</feature>
<keyword evidence="7" id="KW-0624">Polysaccharide degradation</keyword>
<protein>
    <recommendedName>
        <fullName evidence="3">cellulase</fullName>
        <ecNumber evidence="3">3.2.1.4</ecNumber>
    </recommendedName>
</protein>
<feature type="signal peptide" evidence="9">
    <location>
        <begin position="1"/>
        <end position="33"/>
    </location>
</feature>
<evidence type="ECO:0000256" key="5">
    <source>
        <dbReference type="ARBA" id="ARBA00023001"/>
    </source>
</evidence>
<dbReference type="InterPro" id="IPR002037">
    <property type="entry name" value="Glyco_hydro_8"/>
</dbReference>
<accession>A0A502FQA7</accession>
<reference evidence="10 11" key="1">
    <citation type="journal article" date="2019" name="Environ. Microbiol.">
        <title>Species interactions and distinct microbial communities in high Arctic permafrost affected cryosols are associated with the CH4 and CO2 gas fluxes.</title>
        <authorList>
            <person name="Altshuler I."/>
            <person name="Hamel J."/>
            <person name="Turney S."/>
            <person name="Magnuson E."/>
            <person name="Levesque R."/>
            <person name="Greer C."/>
            <person name="Whyte L.G."/>
        </authorList>
    </citation>
    <scope>NUCLEOTIDE SEQUENCE [LARGE SCALE GENOMIC DNA]</scope>
    <source>
        <strain evidence="10 11">E6.1</strain>
    </source>
</reference>
<dbReference type="Gene3D" id="1.50.10.10">
    <property type="match status" value="1"/>
</dbReference>
<proteinExistence type="inferred from homology"/>
<keyword evidence="6" id="KW-0326">Glycosidase</keyword>
<keyword evidence="4 10" id="KW-0378">Hydrolase</keyword>
<evidence type="ECO:0000256" key="7">
    <source>
        <dbReference type="ARBA" id="ARBA00023326"/>
    </source>
</evidence>
<evidence type="ECO:0000256" key="3">
    <source>
        <dbReference type="ARBA" id="ARBA00012601"/>
    </source>
</evidence>
<dbReference type="RefSeq" id="WP_140851368.1">
    <property type="nucleotide sequence ID" value="NZ_RCZC01000005.1"/>
</dbReference>
<dbReference type="Pfam" id="PF01270">
    <property type="entry name" value="Glyco_hydro_8"/>
    <property type="match status" value="2"/>
</dbReference>
<dbReference type="EC" id="3.2.1.4" evidence="3"/>
<feature type="chain" id="PRO_5021465789" description="cellulase" evidence="9">
    <location>
        <begin position="34"/>
        <end position="514"/>
    </location>
</feature>
<keyword evidence="5" id="KW-0136">Cellulose degradation</keyword>
<keyword evidence="11" id="KW-1185">Reference proteome</keyword>
<dbReference type="Proteomes" id="UP000319931">
    <property type="component" value="Unassembled WGS sequence"/>
</dbReference>
<keyword evidence="7" id="KW-0119">Carbohydrate metabolism</keyword>
<evidence type="ECO:0000313" key="11">
    <source>
        <dbReference type="Proteomes" id="UP000319931"/>
    </source>
</evidence>
<dbReference type="PRINTS" id="PR00735">
    <property type="entry name" value="GLHYDRLASE8"/>
</dbReference>
<dbReference type="OrthoDB" id="9766708at2"/>
<comment type="catalytic activity">
    <reaction evidence="1">
        <text>Endohydrolysis of (1-&gt;4)-beta-D-glucosidic linkages in cellulose, lichenin and cereal beta-D-glucans.</text>
        <dbReference type="EC" id="3.2.1.4"/>
    </reaction>
</comment>
<evidence type="ECO:0000256" key="4">
    <source>
        <dbReference type="ARBA" id="ARBA00022801"/>
    </source>
</evidence>
<keyword evidence="9" id="KW-0732">Signal</keyword>
<organism evidence="10 11">
    <name type="scientific">Sphingomonas glacialis</name>
    <dbReference type="NCBI Taxonomy" id="658225"/>
    <lineage>
        <taxon>Bacteria</taxon>
        <taxon>Pseudomonadati</taxon>
        <taxon>Pseudomonadota</taxon>
        <taxon>Alphaproteobacteria</taxon>
        <taxon>Sphingomonadales</taxon>
        <taxon>Sphingomonadaceae</taxon>
        <taxon>Sphingomonas</taxon>
    </lineage>
</organism>
<evidence type="ECO:0000256" key="1">
    <source>
        <dbReference type="ARBA" id="ARBA00000966"/>
    </source>
</evidence>
<dbReference type="InterPro" id="IPR012341">
    <property type="entry name" value="6hp_glycosidase-like_sf"/>
</dbReference>